<dbReference type="Proteomes" id="UP001057291">
    <property type="component" value="Unassembled WGS sequence"/>
</dbReference>
<organism evidence="6 7">
    <name type="scientific">Collibacillus ludicampi</name>
    <dbReference type="NCBI Taxonomy" id="2771369"/>
    <lineage>
        <taxon>Bacteria</taxon>
        <taxon>Bacillati</taxon>
        <taxon>Bacillota</taxon>
        <taxon>Bacilli</taxon>
        <taxon>Bacillales</taxon>
        <taxon>Alicyclobacillaceae</taxon>
        <taxon>Collibacillus</taxon>
    </lineage>
</organism>
<evidence type="ECO:0000256" key="1">
    <source>
        <dbReference type="ARBA" id="ARBA00022475"/>
    </source>
</evidence>
<keyword evidence="7" id="KW-1185">Reference proteome</keyword>
<feature type="transmembrane region" description="Helical" evidence="5">
    <location>
        <begin position="33"/>
        <end position="52"/>
    </location>
</feature>
<proteinExistence type="predicted"/>
<keyword evidence="4 5" id="KW-0472">Membrane</keyword>
<accession>A0AAV4LGS5</accession>
<evidence type="ECO:0000256" key="4">
    <source>
        <dbReference type="ARBA" id="ARBA00023136"/>
    </source>
</evidence>
<name>A0AAV4LGS5_9BACL</name>
<evidence type="ECO:0000313" key="7">
    <source>
        <dbReference type="Proteomes" id="UP001057291"/>
    </source>
</evidence>
<protein>
    <submittedName>
        <fullName evidence="6">Uncharacterized protein</fullName>
    </submittedName>
</protein>
<feature type="transmembrane region" description="Helical" evidence="5">
    <location>
        <begin position="9"/>
        <end position="27"/>
    </location>
</feature>
<evidence type="ECO:0000256" key="3">
    <source>
        <dbReference type="ARBA" id="ARBA00022989"/>
    </source>
</evidence>
<sequence>MKLHRLRNIALGLILFSFFIMYMGVFVRSLLPIFFILGTICLLVSVSIYFHMGVISMKIPQITCPGCNRTTKVIGREDGCMYCRTPIRLDENGQWMQY</sequence>
<dbReference type="Pfam" id="PF11023">
    <property type="entry name" value="DUF2614"/>
    <property type="match status" value="1"/>
</dbReference>
<dbReference type="AlphaFoldDB" id="A0AAV4LGS5"/>
<dbReference type="NCBIfam" id="NF002796">
    <property type="entry name" value="PRK02935.1"/>
    <property type="match status" value="1"/>
</dbReference>
<dbReference type="EMBL" id="BOQE01000001">
    <property type="protein sequence ID" value="GIM46931.1"/>
    <property type="molecule type" value="Genomic_DNA"/>
</dbReference>
<keyword evidence="2 5" id="KW-0812">Transmembrane</keyword>
<dbReference type="InterPro" id="IPR020912">
    <property type="entry name" value="UPF0295"/>
</dbReference>
<comment type="caution">
    <text evidence="6">The sequence shown here is derived from an EMBL/GenBank/DDBJ whole genome shotgun (WGS) entry which is preliminary data.</text>
</comment>
<evidence type="ECO:0000313" key="6">
    <source>
        <dbReference type="EMBL" id="GIM46931.1"/>
    </source>
</evidence>
<reference evidence="6" key="1">
    <citation type="journal article" date="2023" name="Int. J. Syst. Evol. Microbiol.">
        <title>Collibacillus ludicampi gen. nov., sp. nov., a new soil bacterium of the family Alicyclobacillaceae.</title>
        <authorList>
            <person name="Jojima T."/>
            <person name="Ioku Y."/>
            <person name="Fukuta Y."/>
            <person name="Shirasaka N."/>
            <person name="Matsumura Y."/>
            <person name="Mori M."/>
        </authorList>
    </citation>
    <scope>NUCLEOTIDE SEQUENCE</scope>
    <source>
        <strain evidence="6">TP075</strain>
    </source>
</reference>
<evidence type="ECO:0000256" key="5">
    <source>
        <dbReference type="SAM" id="Phobius"/>
    </source>
</evidence>
<keyword evidence="1" id="KW-1003">Cell membrane</keyword>
<keyword evidence="3 5" id="KW-1133">Transmembrane helix</keyword>
<dbReference type="RefSeq" id="WP_282199967.1">
    <property type="nucleotide sequence ID" value="NZ_BOQE01000001.1"/>
</dbReference>
<gene>
    <name evidence="6" type="ORF">DNHGIG_24800</name>
</gene>
<evidence type="ECO:0000256" key="2">
    <source>
        <dbReference type="ARBA" id="ARBA00022692"/>
    </source>
</evidence>